<evidence type="ECO:0000313" key="2">
    <source>
        <dbReference type="EMBL" id="GAA1699480.1"/>
    </source>
</evidence>
<sequence length="200" mass="20216">MTESGYIHLPNKGDNGDPLLGAGKDLFTPPHDPDPGSVPAFTPGKGKTSNDGVPSTPSGSGSIEVNLDAMSKVPGWLTNVQTYVGQLNASISHLRTQLGIDQSQPKTGTFPPGIRVFNQVVGIDGAVSAQLNSMVTQLGTAVSATNQIIANYKTTEALNAANANDIDSLFTGGGSGASPSGASVSPSGSSYDTGDGKVSN</sequence>
<keyword evidence="3" id="KW-1185">Reference proteome</keyword>
<protein>
    <submittedName>
        <fullName evidence="2">Uncharacterized protein</fullName>
    </submittedName>
</protein>
<accession>A0ABP4U9Q1</accession>
<evidence type="ECO:0000313" key="3">
    <source>
        <dbReference type="Proteomes" id="UP001500618"/>
    </source>
</evidence>
<comment type="caution">
    <text evidence="2">The sequence shown here is derived from an EMBL/GenBank/DDBJ whole genome shotgun (WGS) entry which is preliminary data.</text>
</comment>
<feature type="compositionally biased region" description="Polar residues" evidence="1">
    <location>
        <begin position="47"/>
        <end position="63"/>
    </location>
</feature>
<dbReference type="RefSeq" id="WP_344313381.1">
    <property type="nucleotide sequence ID" value="NZ_BAAANY010000022.1"/>
</dbReference>
<organism evidence="2 3">
    <name type="scientific">Fodinicola feengrottensis</name>
    <dbReference type="NCBI Taxonomy" id="435914"/>
    <lineage>
        <taxon>Bacteria</taxon>
        <taxon>Bacillati</taxon>
        <taxon>Actinomycetota</taxon>
        <taxon>Actinomycetes</taxon>
        <taxon>Mycobacteriales</taxon>
        <taxon>Fodinicola</taxon>
    </lineage>
</organism>
<proteinExistence type="predicted"/>
<gene>
    <name evidence="2" type="ORF">GCM10009765_56130</name>
</gene>
<dbReference type="EMBL" id="BAAANY010000022">
    <property type="protein sequence ID" value="GAA1699480.1"/>
    <property type="molecule type" value="Genomic_DNA"/>
</dbReference>
<evidence type="ECO:0000256" key="1">
    <source>
        <dbReference type="SAM" id="MobiDB-lite"/>
    </source>
</evidence>
<dbReference type="Proteomes" id="UP001500618">
    <property type="component" value="Unassembled WGS sequence"/>
</dbReference>
<feature type="region of interest" description="Disordered" evidence="1">
    <location>
        <begin position="171"/>
        <end position="200"/>
    </location>
</feature>
<feature type="compositionally biased region" description="Low complexity" evidence="1">
    <location>
        <begin position="177"/>
        <end position="190"/>
    </location>
</feature>
<feature type="region of interest" description="Disordered" evidence="1">
    <location>
        <begin position="1"/>
        <end position="63"/>
    </location>
</feature>
<reference evidence="3" key="1">
    <citation type="journal article" date="2019" name="Int. J. Syst. Evol. Microbiol.">
        <title>The Global Catalogue of Microorganisms (GCM) 10K type strain sequencing project: providing services to taxonomists for standard genome sequencing and annotation.</title>
        <authorList>
            <consortium name="The Broad Institute Genomics Platform"/>
            <consortium name="The Broad Institute Genome Sequencing Center for Infectious Disease"/>
            <person name="Wu L."/>
            <person name="Ma J."/>
        </authorList>
    </citation>
    <scope>NUCLEOTIDE SEQUENCE [LARGE SCALE GENOMIC DNA]</scope>
    <source>
        <strain evidence="3">JCM 14718</strain>
    </source>
</reference>
<name>A0ABP4U9Q1_9ACTN</name>